<keyword evidence="1" id="KW-0812">Transmembrane</keyword>
<evidence type="ECO:0008006" key="4">
    <source>
        <dbReference type="Google" id="ProtNLM"/>
    </source>
</evidence>
<protein>
    <recommendedName>
        <fullName evidence="4">ABC transport system permease protein</fullName>
    </recommendedName>
</protein>
<organism evidence="2 3">
    <name type="scientific">Arcanobacterium pinnipediorum</name>
    <dbReference type="NCBI Taxonomy" id="1503041"/>
    <lineage>
        <taxon>Bacteria</taxon>
        <taxon>Bacillati</taxon>
        <taxon>Actinomycetota</taxon>
        <taxon>Actinomycetes</taxon>
        <taxon>Actinomycetales</taxon>
        <taxon>Actinomycetaceae</taxon>
        <taxon>Arcanobacterium</taxon>
    </lineage>
</organism>
<feature type="transmembrane region" description="Helical" evidence="1">
    <location>
        <begin position="413"/>
        <end position="431"/>
    </location>
</feature>
<dbReference type="InterPro" id="IPR051447">
    <property type="entry name" value="Lipoprotein-release_system"/>
</dbReference>
<evidence type="ECO:0000256" key="1">
    <source>
        <dbReference type="SAM" id="Phobius"/>
    </source>
</evidence>
<keyword evidence="1" id="KW-1133">Transmembrane helix</keyword>
<feature type="transmembrane region" description="Helical" evidence="1">
    <location>
        <begin position="787"/>
        <end position="811"/>
    </location>
</feature>
<dbReference type="PANTHER" id="PTHR30489">
    <property type="entry name" value="LIPOPROTEIN-RELEASING SYSTEM TRANSMEMBRANE PROTEIN LOLE"/>
    <property type="match status" value="1"/>
</dbReference>
<feature type="transmembrane region" description="Helical" evidence="1">
    <location>
        <begin position="297"/>
        <end position="316"/>
    </location>
</feature>
<dbReference type="Proteomes" id="UP001056109">
    <property type="component" value="Chromosome"/>
</dbReference>
<feature type="transmembrane region" description="Helical" evidence="1">
    <location>
        <begin position="437"/>
        <end position="453"/>
    </location>
</feature>
<sequence length="825" mass="89779">MLITLVCSFVVYLGMLTLTYLHHSVEFSAKSSVPPADITAYNVSLPEPSFLSELDNLSVIQTTYSPTALQGLVITDSASAQLNIRSVPPKSLRVEDFYRGHYPNNADEIALPVSLAHQLQLAVGDEVLLSIPSVNQHGFARRVTVGGIYAHSPINPEPDATFSALSGMDMRSLRQDVPDEHLVGESGVLVVGQPGVSLADLKEAVLGIPGTVVITYNESYTRELHESQQFVSQLTLTGIGILVIPLLITGVCWYYSAQKISASRKKDYFLLLSLGVSMPQVFFIALAQILIAALIPLGVGILLGYMSAKILLGTVLDLPGSHFLLPAIPHLLETTLITGVLVVAIISIAVTPTAWNLASFFSERTKPVSGLSENSFAVIPRWILQVVLATTVLILLSFMAYGSTRWLSWSGPATFLALVAIAGCVTVAFFFHLLATHWFDSVLAWLNIPLAFTTGQRRDRYLDIARQSHSHSRLLIVAVASIIVVLTTHSSHVTLTAHIAEHTSPYDINLVTGPDNDVETRTDLFESAIAYPGIAAALDVHTASASLSRGQGISPVMIDLHAVDRHEALNYFGDDDVPEVGKRAMIYLPQALMAQLNIGDDDVVYVPGNDNRRLPFVVKQATSPWAMMELENFRDIQASNAGYELWLRKKPDTDQDLASYFVSFRSSLLGEYPDTQFRVYSGTTGQILAHEELPEWTTPILIAFCLVGIGTAVLVVLGKISHPPKSRQRDIFLLTSLGISQSSLRSNRIVEGVGYVVIDSVIGVALGLAIMPILWTNLHRSQYASSLHIPLGHIGLLIVVIGLASAIIAYVTSLRRHQEPVVLAR</sequence>
<evidence type="ECO:0000313" key="3">
    <source>
        <dbReference type="Proteomes" id="UP001056109"/>
    </source>
</evidence>
<proteinExistence type="predicted"/>
<keyword evidence="1" id="KW-0472">Membrane</keyword>
<feature type="transmembrane region" description="Helical" evidence="1">
    <location>
        <begin position="753"/>
        <end position="775"/>
    </location>
</feature>
<keyword evidence="3" id="KW-1185">Reference proteome</keyword>
<feature type="transmembrane region" description="Helical" evidence="1">
    <location>
        <begin position="336"/>
        <end position="362"/>
    </location>
</feature>
<reference evidence="2" key="1">
    <citation type="submission" date="2022-06" db="EMBL/GenBank/DDBJ databases">
        <title>Complete Genome Sequence of Arcanobacterium pinnipediorum strain DSM 28752 isolated from a harbour seal.</title>
        <authorList>
            <person name="Borowiak M."/>
            <person name="Kreitlow A."/>
            <person name="Alssahen M."/>
            <person name="Malorny B."/>
            <person name="Laemmler C."/>
            <person name="Prenger-Berninghoff E."/>
            <person name="Siebert U."/>
            <person name="Ploetz M."/>
            <person name="Abdulmawjood A."/>
        </authorList>
    </citation>
    <scope>NUCLEOTIDE SEQUENCE</scope>
    <source>
        <strain evidence="2">DSM 28752</strain>
    </source>
</reference>
<feature type="transmembrane region" description="Helical" evidence="1">
    <location>
        <begin position="234"/>
        <end position="256"/>
    </location>
</feature>
<name>A0ABY5AHV1_9ACTO</name>
<accession>A0ABY5AHV1</accession>
<feature type="transmembrane region" description="Helical" evidence="1">
    <location>
        <begin position="268"/>
        <end position="291"/>
    </location>
</feature>
<feature type="transmembrane region" description="Helical" evidence="1">
    <location>
        <begin position="696"/>
        <end position="717"/>
    </location>
</feature>
<feature type="transmembrane region" description="Helical" evidence="1">
    <location>
        <begin position="474"/>
        <end position="495"/>
    </location>
</feature>
<gene>
    <name evidence="2" type="ORF">NG665_01955</name>
</gene>
<feature type="transmembrane region" description="Helical" evidence="1">
    <location>
        <begin position="382"/>
        <end position="401"/>
    </location>
</feature>
<evidence type="ECO:0000313" key="2">
    <source>
        <dbReference type="EMBL" id="USR79779.1"/>
    </source>
</evidence>
<dbReference type="PANTHER" id="PTHR30489:SF0">
    <property type="entry name" value="LIPOPROTEIN-RELEASING SYSTEM TRANSMEMBRANE PROTEIN LOLE"/>
    <property type="match status" value="1"/>
</dbReference>
<dbReference type="EMBL" id="CP099547">
    <property type="protein sequence ID" value="USR79779.1"/>
    <property type="molecule type" value="Genomic_DNA"/>
</dbReference>
<dbReference type="RefSeq" id="WP_252673640.1">
    <property type="nucleotide sequence ID" value="NZ_CP099547.1"/>
</dbReference>